<evidence type="ECO:0000256" key="1">
    <source>
        <dbReference type="SAM" id="MobiDB-lite"/>
    </source>
</evidence>
<reference evidence="4" key="1">
    <citation type="submission" date="2020-05" db="EMBL/GenBank/DDBJ databases">
        <title>Mycena genomes resolve the evolution of fungal bioluminescence.</title>
        <authorList>
            <person name="Tsai I.J."/>
        </authorList>
    </citation>
    <scope>NUCLEOTIDE SEQUENCE</scope>
    <source>
        <strain evidence="4">CCC161011</strain>
    </source>
</reference>
<feature type="compositionally biased region" description="Polar residues" evidence="1">
    <location>
        <begin position="270"/>
        <end position="284"/>
    </location>
</feature>
<dbReference type="EMBL" id="JACAZI010000010">
    <property type="protein sequence ID" value="KAF7350176.1"/>
    <property type="molecule type" value="Genomic_DNA"/>
</dbReference>
<protein>
    <recommendedName>
        <fullName evidence="3">DUF6534 domain-containing protein</fullName>
    </recommendedName>
</protein>
<dbReference type="PANTHER" id="PTHR40465">
    <property type="entry name" value="CHROMOSOME 1, WHOLE GENOME SHOTGUN SEQUENCE"/>
    <property type="match status" value="1"/>
</dbReference>
<keyword evidence="2" id="KW-0472">Membrane</keyword>
<sequence>MSFNSDIILGALLVGTWASSVLYAVEIIQAAYYYRHFKRDNWMLKLLVSSAVTIDSVSMIANYSAVYLVLHNYSLGRFSVSEEPILGKSFRSYWKKHNRTHVVEQPEPLNVFTTGVVTALVQSFLAARYRILTKNKPITLTLFFFITVAAGGAFASGAVLAIFPQSKDRGKAVIPGIIWLVTEAVTDVSIAVALLLQYRKVKSSFKETRSMLNRLAAQTIQTGTAGATIALAVLITFLANKASNVSTGIGYCIGHVYCITMLANLNSRETGRTWSGNGRSSGANFESRGERRNLEQSESGEYGGIHVFRTNVVHIDTLQEVSKASLKTNPGKGLPDDSPTVEIEMTANDAASYSSKKKEDLFAM</sequence>
<dbReference type="AlphaFoldDB" id="A0A8H6Y0X6"/>
<dbReference type="Proteomes" id="UP000620124">
    <property type="component" value="Unassembled WGS sequence"/>
</dbReference>
<feature type="transmembrane region" description="Helical" evidence="2">
    <location>
        <begin position="109"/>
        <end position="127"/>
    </location>
</feature>
<organism evidence="4 5">
    <name type="scientific">Mycena venus</name>
    <dbReference type="NCBI Taxonomy" id="2733690"/>
    <lineage>
        <taxon>Eukaryota</taxon>
        <taxon>Fungi</taxon>
        <taxon>Dikarya</taxon>
        <taxon>Basidiomycota</taxon>
        <taxon>Agaricomycotina</taxon>
        <taxon>Agaricomycetes</taxon>
        <taxon>Agaricomycetidae</taxon>
        <taxon>Agaricales</taxon>
        <taxon>Marasmiineae</taxon>
        <taxon>Mycenaceae</taxon>
        <taxon>Mycena</taxon>
    </lineage>
</organism>
<feature type="domain" description="DUF6534" evidence="3">
    <location>
        <begin position="184"/>
        <end position="269"/>
    </location>
</feature>
<comment type="caution">
    <text evidence="4">The sequence shown here is derived from an EMBL/GenBank/DDBJ whole genome shotgun (WGS) entry which is preliminary data.</text>
</comment>
<keyword evidence="2" id="KW-0812">Transmembrane</keyword>
<evidence type="ECO:0000259" key="3">
    <source>
        <dbReference type="Pfam" id="PF20152"/>
    </source>
</evidence>
<name>A0A8H6Y0X6_9AGAR</name>
<feature type="transmembrane region" description="Helical" evidence="2">
    <location>
        <begin position="245"/>
        <end position="265"/>
    </location>
</feature>
<feature type="region of interest" description="Disordered" evidence="1">
    <location>
        <begin position="270"/>
        <end position="298"/>
    </location>
</feature>
<feature type="transmembrane region" description="Helical" evidence="2">
    <location>
        <begin position="46"/>
        <end position="70"/>
    </location>
</feature>
<keyword evidence="2" id="KW-1133">Transmembrane helix</keyword>
<feature type="transmembrane region" description="Helical" evidence="2">
    <location>
        <begin position="176"/>
        <end position="198"/>
    </location>
</feature>
<keyword evidence="5" id="KW-1185">Reference proteome</keyword>
<evidence type="ECO:0000256" key="2">
    <source>
        <dbReference type="SAM" id="Phobius"/>
    </source>
</evidence>
<dbReference type="PANTHER" id="PTHR40465:SF1">
    <property type="entry name" value="DUF6534 DOMAIN-CONTAINING PROTEIN"/>
    <property type="match status" value="1"/>
</dbReference>
<feature type="transmembrane region" description="Helical" evidence="2">
    <location>
        <begin position="219"/>
        <end position="239"/>
    </location>
</feature>
<feature type="transmembrane region" description="Helical" evidence="2">
    <location>
        <begin position="12"/>
        <end position="34"/>
    </location>
</feature>
<dbReference type="Pfam" id="PF20152">
    <property type="entry name" value="DUF6534"/>
    <property type="match status" value="1"/>
</dbReference>
<feature type="transmembrane region" description="Helical" evidence="2">
    <location>
        <begin position="139"/>
        <end position="164"/>
    </location>
</feature>
<evidence type="ECO:0000313" key="5">
    <source>
        <dbReference type="Proteomes" id="UP000620124"/>
    </source>
</evidence>
<gene>
    <name evidence="4" type="ORF">MVEN_01320400</name>
</gene>
<dbReference type="InterPro" id="IPR045339">
    <property type="entry name" value="DUF6534"/>
</dbReference>
<evidence type="ECO:0000313" key="4">
    <source>
        <dbReference type="EMBL" id="KAF7350176.1"/>
    </source>
</evidence>
<dbReference type="OrthoDB" id="3203775at2759"/>
<accession>A0A8H6Y0X6</accession>
<proteinExistence type="predicted"/>